<comment type="catalytic activity">
    <reaction evidence="5">
        <text>Hydrolysis of terminal, non-reducing alpha-D-galactose residues in alpha-D-galactosides, including galactose oligosaccharides, galactomannans and galactolipids.</text>
        <dbReference type="EC" id="3.2.1.22"/>
    </reaction>
</comment>
<evidence type="ECO:0000313" key="7">
    <source>
        <dbReference type="EMBL" id="HHJ52386.1"/>
    </source>
</evidence>
<dbReference type="InterPro" id="IPR017853">
    <property type="entry name" value="GH"/>
</dbReference>
<dbReference type="Proteomes" id="UP000886124">
    <property type="component" value="Unassembled WGS sequence"/>
</dbReference>
<evidence type="ECO:0000256" key="1">
    <source>
        <dbReference type="ARBA" id="ARBA00009743"/>
    </source>
</evidence>
<gene>
    <name evidence="7" type="ORF">ENJ89_04260</name>
</gene>
<dbReference type="SUPFAM" id="SSF49785">
    <property type="entry name" value="Galactose-binding domain-like"/>
    <property type="match status" value="1"/>
</dbReference>
<evidence type="ECO:0000259" key="6">
    <source>
        <dbReference type="Pfam" id="PF17801"/>
    </source>
</evidence>
<dbReference type="Gene3D" id="2.60.120.260">
    <property type="entry name" value="Galactose-binding domain-like"/>
    <property type="match status" value="1"/>
</dbReference>
<dbReference type="EMBL" id="DROD01000287">
    <property type="protein sequence ID" value="HHJ52386.1"/>
    <property type="molecule type" value="Genomic_DNA"/>
</dbReference>
<keyword evidence="4 5" id="KW-0326">Glycosidase</keyword>
<dbReference type="InterPro" id="IPR002241">
    <property type="entry name" value="Glyco_hydro_27"/>
</dbReference>
<dbReference type="GO" id="GO:0004557">
    <property type="term" value="F:alpha-galactosidase activity"/>
    <property type="evidence" value="ECO:0007669"/>
    <property type="project" value="UniProtKB-EC"/>
</dbReference>
<feature type="domain" description="Alpha galactosidase C-terminal" evidence="6">
    <location>
        <begin position="689"/>
        <end position="761"/>
    </location>
</feature>
<dbReference type="InterPro" id="IPR013780">
    <property type="entry name" value="Glyco_hydro_b"/>
</dbReference>
<protein>
    <recommendedName>
        <fullName evidence="5">Alpha-galactosidase</fullName>
        <ecNumber evidence="5">3.2.1.22</ecNumber>
    </recommendedName>
    <alternativeName>
        <fullName evidence="5">Melibiase</fullName>
    </alternativeName>
</protein>
<dbReference type="InterPro" id="IPR008979">
    <property type="entry name" value="Galactose-bd-like_sf"/>
</dbReference>
<dbReference type="PRINTS" id="PR00740">
    <property type="entry name" value="GLHYDRLASE27"/>
</dbReference>
<dbReference type="AlphaFoldDB" id="A0A7V5PNW1"/>
<comment type="caution">
    <text evidence="7">The sequence shown here is derived from an EMBL/GenBank/DDBJ whole genome shotgun (WGS) entry which is preliminary data.</text>
</comment>
<accession>A0A7V5PNW1</accession>
<dbReference type="InterPro" id="IPR015919">
    <property type="entry name" value="Cadherin-like_sf"/>
</dbReference>
<dbReference type="SUPFAM" id="SSF49313">
    <property type="entry name" value="Cadherin-like"/>
    <property type="match status" value="1"/>
</dbReference>
<dbReference type="EC" id="3.2.1.22" evidence="5"/>
<dbReference type="InterPro" id="IPR041233">
    <property type="entry name" value="Melibiase_C"/>
</dbReference>
<evidence type="ECO:0000256" key="5">
    <source>
        <dbReference type="RuleBase" id="RU361168"/>
    </source>
</evidence>
<dbReference type="GO" id="GO:0005509">
    <property type="term" value="F:calcium ion binding"/>
    <property type="evidence" value="ECO:0007669"/>
    <property type="project" value="InterPro"/>
</dbReference>
<evidence type="ECO:0000256" key="4">
    <source>
        <dbReference type="ARBA" id="ARBA00023295"/>
    </source>
</evidence>
<reference evidence="7" key="1">
    <citation type="journal article" date="2020" name="mSystems">
        <title>Genome- and Community-Level Interaction Insights into Carbon Utilization and Element Cycling Functions of Hydrothermarchaeota in Hydrothermal Sediment.</title>
        <authorList>
            <person name="Zhou Z."/>
            <person name="Liu Y."/>
            <person name="Xu W."/>
            <person name="Pan J."/>
            <person name="Luo Z.H."/>
            <person name="Li M."/>
        </authorList>
    </citation>
    <scope>NUCLEOTIDE SEQUENCE [LARGE SCALE GENOMIC DNA]</scope>
    <source>
        <strain evidence="7">HyVt-527</strain>
    </source>
</reference>
<dbReference type="Pfam" id="PF16499">
    <property type="entry name" value="Melibiase_2"/>
    <property type="match status" value="1"/>
</dbReference>
<dbReference type="GO" id="GO:0005975">
    <property type="term" value="P:carbohydrate metabolic process"/>
    <property type="evidence" value="ECO:0007669"/>
    <property type="project" value="InterPro"/>
</dbReference>
<dbReference type="SUPFAM" id="SSF51011">
    <property type="entry name" value="Glycosyl hydrolase domain"/>
    <property type="match status" value="1"/>
</dbReference>
<dbReference type="Pfam" id="PF05345">
    <property type="entry name" value="He_PIG"/>
    <property type="match status" value="1"/>
</dbReference>
<dbReference type="GO" id="GO:0016020">
    <property type="term" value="C:membrane"/>
    <property type="evidence" value="ECO:0007669"/>
    <property type="project" value="InterPro"/>
</dbReference>
<dbReference type="InterPro" id="IPR013783">
    <property type="entry name" value="Ig-like_fold"/>
</dbReference>
<evidence type="ECO:0000256" key="3">
    <source>
        <dbReference type="ARBA" id="ARBA00022801"/>
    </source>
</evidence>
<dbReference type="Gene3D" id="2.60.40.10">
    <property type="entry name" value="Immunoglobulins"/>
    <property type="match status" value="1"/>
</dbReference>
<dbReference type="Pfam" id="PF17801">
    <property type="entry name" value="Melibiase_C"/>
    <property type="match status" value="1"/>
</dbReference>
<keyword evidence="5" id="KW-1015">Disulfide bond</keyword>
<proteinExistence type="inferred from homology"/>
<dbReference type="CDD" id="cd14792">
    <property type="entry name" value="GH27"/>
    <property type="match status" value="1"/>
</dbReference>
<dbReference type="SUPFAM" id="SSF51445">
    <property type="entry name" value="(Trans)glycosidases"/>
    <property type="match status" value="1"/>
</dbReference>
<keyword evidence="2" id="KW-0732">Signal</keyword>
<dbReference type="Gene3D" id="3.20.20.70">
    <property type="entry name" value="Aldolase class I"/>
    <property type="match status" value="1"/>
</dbReference>
<evidence type="ECO:0000256" key="2">
    <source>
        <dbReference type="ARBA" id="ARBA00022729"/>
    </source>
</evidence>
<keyword evidence="3 5" id="KW-0378">Hydrolase</keyword>
<comment type="similarity">
    <text evidence="1 5">Belongs to the glycosyl hydrolase 27 family.</text>
</comment>
<name>A0A7V5PNW1_CALAY</name>
<dbReference type="InterPro" id="IPR013785">
    <property type="entry name" value="Aldolase_TIM"/>
</dbReference>
<dbReference type="Gene3D" id="2.60.40.1180">
    <property type="entry name" value="Golgi alpha-mannosidase II"/>
    <property type="match status" value="1"/>
</dbReference>
<sequence length="765" mass="86070">MRISLKAALILIVGLVFSFCQINHAGRQIVGLSSEWKFTTGDNLAYADPEFDDANWHAIRVDQTWNKQGWKKYEGFAWYRKKVIIPSALKKNPYPNDSLVFYLGKIDDFDQVFLNGALIGENLKNMPRGAKPGNEFKELTYSFWNVQRRYTLSVNDPRINWDGENVLAVRVFDWGVAGGIFGGKMLLTTPDLNDYIELNYAPGEFSDHQGQLGKSLTIKNKASGYRLDGSLVVRVKNNLDQSTVFIQSYPLHLEGHEEMAVTFRFPKPLESTSILYSVKLDKSRKPLRWQEGVPYILTPPPKETPQINGALIYGQRPGKPFLYRIAATGKRPIRFTATGLPAGLSLDETTGIISGRVDRPGSYSVRITATNDLGKDQKTLRIEIGERIALTPPMGWNSWNVWGLSVTQERIYAAAKAFVARGLADHGWTYINIDDGWEIPGASKEAKRTPNGEIRTNRKFPDMKELGQKIHALGLKFGIYSSPGALTCGKFTGSYKHEQQDARTFAKWGIDYLKYDLCGYRKLMKDVNDPVELMPPYELMHRALQKVDRDIVYSICEYGNGKVWEWGAKVGGNLWRTTGDIWDDWDRMASIGFNQQQAAPYAGPGHWNDPDMLVIGWVGWGEHLHRTRLTPDEQYTHVSLWALLSAPLLLGCDLQRLDDFTLNLITNDEVIAVDQDPSGQQAVPVIADKTIQVYRKKLSDGSLAVGIFNIGKQARKYSLPLAKLGLDGAVTVRDLWRQKDLGIFKKGFRAVVPPHGVVLIKAAKK</sequence>
<dbReference type="PANTHER" id="PTHR11452">
    <property type="entry name" value="ALPHA-GALACTOSIDASE/ALPHA-N-ACETYLGALACTOSAMINIDASE"/>
    <property type="match status" value="1"/>
</dbReference>
<organism evidence="7">
    <name type="scientific">Caldithrix abyssi</name>
    <dbReference type="NCBI Taxonomy" id="187145"/>
    <lineage>
        <taxon>Bacteria</taxon>
        <taxon>Pseudomonadati</taxon>
        <taxon>Calditrichota</taxon>
        <taxon>Calditrichia</taxon>
        <taxon>Calditrichales</taxon>
        <taxon>Calditrichaceae</taxon>
        <taxon>Caldithrix</taxon>
    </lineage>
</organism>
<dbReference type="PANTHER" id="PTHR11452:SF75">
    <property type="entry name" value="ALPHA-GALACTOSIDASE MEL1"/>
    <property type="match status" value="1"/>
</dbReference>